<feature type="chain" id="PRO_5036765498" evidence="2">
    <location>
        <begin position="18"/>
        <end position="300"/>
    </location>
</feature>
<evidence type="ECO:0000313" key="5">
    <source>
        <dbReference type="WBParaSite" id="ACRNAN_scaffold16305.g21942.t1"/>
    </source>
</evidence>
<evidence type="ECO:0000256" key="2">
    <source>
        <dbReference type="SAM" id="SignalP"/>
    </source>
</evidence>
<evidence type="ECO:0000256" key="1">
    <source>
        <dbReference type="ARBA" id="ARBA00023157"/>
    </source>
</evidence>
<dbReference type="PRINTS" id="PR01504">
    <property type="entry name" value="PNCREATITSAP"/>
</dbReference>
<evidence type="ECO:0000259" key="3">
    <source>
        <dbReference type="PROSITE" id="PS50041"/>
    </source>
</evidence>
<feature type="domain" description="C-type lectin" evidence="3">
    <location>
        <begin position="180"/>
        <end position="297"/>
    </location>
</feature>
<dbReference type="Proteomes" id="UP000887540">
    <property type="component" value="Unplaced"/>
</dbReference>
<accession>A0A914D034</accession>
<feature type="domain" description="C-type lectin" evidence="3">
    <location>
        <begin position="30"/>
        <end position="155"/>
    </location>
</feature>
<keyword evidence="4" id="KW-1185">Reference proteome</keyword>
<organism evidence="4 5">
    <name type="scientific">Acrobeloides nanus</name>
    <dbReference type="NCBI Taxonomy" id="290746"/>
    <lineage>
        <taxon>Eukaryota</taxon>
        <taxon>Metazoa</taxon>
        <taxon>Ecdysozoa</taxon>
        <taxon>Nematoda</taxon>
        <taxon>Chromadorea</taxon>
        <taxon>Rhabditida</taxon>
        <taxon>Tylenchina</taxon>
        <taxon>Cephalobomorpha</taxon>
        <taxon>Cephaloboidea</taxon>
        <taxon>Cephalobidae</taxon>
        <taxon>Acrobeloides</taxon>
    </lineage>
</organism>
<dbReference type="SMART" id="SM00034">
    <property type="entry name" value="CLECT"/>
    <property type="match status" value="2"/>
</dbReference>
<dbReference type="PANTHER" id="PTHR22991">
    <property type="entry name" value="PROTEIN CBG13490"/>
    <property type="match status" value="1"/>
</dbReference>
<reference evidence="5" key="1">
    <citation type="submission" date="2022-11" db="UniProtKB">
        <authorList>
            <consortium name="WormBaseParasite"/>
        </authorList>
    </citation>
    <scope>IDENTIFICATION</scope>
</reference>
<feature type="signal peptide" evidence="2">
    <location>
        <begin position="1"/>
        <end position="17"/>
    </location>
</feature>
<dbReference type="SUPFAM" id="SSF56436">
    <property type="entry name" value="C-type lectin-like"/>
    <property type="match status" value="2"/>
</dbReference>
<dbReference type="PROSITE" id="PS50041">
    <property type="entry name" value="C_TYPE_LECTIN_2"/>
    <property type="match status" value="2"/>
</dbReference>
<proteinExistence type="predicted"/>
<dbReference type="WBParaSite" id="ACRNAN_scaffold16305.g21942.t1">
    <property type="protein sequence ID" value="ACRNAN_scaffold16305.g21942.t1"/>
    <property type="gene ID" value="ACRNAN_scaffold16305.g21942"/>
</dbReference>
<dbReference type="PANTHER" id="PTHR22991:SF40">
    <property type="entry name" value="PROTEIN CBG13490"/>
    <property type="match status" value="1"/>
</dbReference>
<dbReference type="Pfam" id="PF00059">
    <property type="entry name" value="Lectin_C"/>
    <property type="match status" value="2"/>
</dbReference>
<evidence type="ECO:0000313" key="4">
    <source>
        <dbReference type="Proteomes" id="UP000887540"/>
    </source>
</evidence>
<dbReference type="InterPro" id="IPR016186">
    <property type="entry name" value="C-type_lectin-like/link_sf"/>
</dbReference>
<dbReference type="Gene3D" id="3.10.100.10">
    <property type="entry name" value="Mannose-Binding Protein A, subunit A"/>
    <property type="match status" value="2"/>
</dbReference>
<protein>
    <submittedName>
        <fullName evidence="5">C-type lectin domain-containing protein</fullName>
    </submittedName>
</protein>
<dbReference type="InterPro" id="IPR016187">
    <property type="entry name" value="CTDL_fold"/>
</dbReference>
<sequence>MKLVAFILLLEIFRVSSICPEGSFPGINTNYHQCFQFVNNTKTWYDADQSCQQLYGGHLASLHEASVNDYVGKKLASMVLDSNQMVWLGAWTENVCNGSTCSYQWKWSDGSAFTYSNFVPGQNASADYLASAIQVSDRLWYAYYEDSQQFPYLCKFTDPAFAITPTAPPPCPAGTFPGLHPGDCFSVNLSHQKWSSAQTGCLLNGGNLASIHDAFTNTFLQHNLTDTAIWLGGMVVKGRSQFGNDTSWKWADNSNFDYRNFAYGNDEANLGQSLVFNTTNGQWYSMVNTTLLPYLCKISI</sequence>
<keyword evidence="2" id="KW-0732">Signal</keyword>
<name>A0A914D034_9BILA</name>
<dbReference type="CDD" id="cd00037">
    <property type="entry name" value="CLECT"/>
    <property type="match status" value="2"/>
</dbReference>
<dbReference type="AlphaFoldDB" id="A0A914D034"/>
<keyword evidence="1" id="KW-1015">Disulfide bond</keyword>
<dbReference type="InterPro" id="IPR001304">
    <property type="entry name" value="C-type_lectin-like"/>
</dbReference>
<dbReference type="InterPro" id="IPR050976">
    <property type="entry name" value="Snaclec"/>
</dbReference>